<dbReference type="AlphaFoldDB" id="A0A0D1LVT8"/>
<accession>A0A0D1LVT8</accession>
<evidence type="ECO:0000256" key="8">
    <source>
        <dbReference type="ARBA" id="ARBA00022801"/>
    </source>
</evidence>
<dbReference type="CDD" id="cd22332">
    <property type="entry name" value="HsdR_N"/>
    <property type="match status" value="1"/>
</dbReference>
<evidence type="ECO:0000256" key="5">
    <source>
        <dbReference type="ARBA" id="ARBA00022741"/>
    </source>
</evidence>
<evidence type="ECO:0000259" key="11">
    <source>
        <dbReference type="Pfam" id="PF04313"/>
    </source>
</evidence>
<comment type="caution">
    <text evidence="12">The sequence shown here is derived from an EMBL/GenBank/DDBJ whole genome shotgun (WGS) entry which is preliminary data.</text>
</comment>
<dbReference type="Proteomes" id="UP000032289">
    <property type="component" value="Unassembled WGS sequence"/>
</dbReference>
<evidence type="ECO:0000256" key="4">
    <source>
        <dbReference type="ARBA" id="ARBA00022722"/>
    </source>
</evidence>
<dbReference type="EC" id="3.1.21.3" evidence="3"/>
<keyword evidence="4" id="KW-0540">Nuclease</keyword>
<dbReference type="PATRIC" id="fig|137591.24.peg.2241"/>
<dbReference type="InterPro" id="IPR007409">
    <property type="entry name" value="Restrct_endonuc_type1_HsdR_N"/>
</dbReference>
<evidence type="ECO:0000256" key="6">
    <source>
        <dbReference type="ARBA" id="ARBA00022747"/>
    </source>
</evidence>
<sequence>MAGAGGVGTVPLNRDDGTQLELEIFYGDEVAGGHSRYEVVNQITFTDLATSLSSKRRIDIMLLINGLPVAHIEEKDESLQNQWNAFEQFQKYDGDGMYTGLFSFVQVQFVLSQNSAHYFARPKNSDSYNRDFAFGWRDDAGKDVTNTMTFIHEVMGIPALHCALIMTGAG</sequence>
<name>A0A0D1LVT8_9LACO</name>
<keyword evidence="6" id="KW-0680">Restriction system</keyword>
<dbReference type="GO" id="GO:0003677">
    <property type="term" value="F:DNA binding"/>
    <property type="evidence" value="ECO:0007669"/>
    <property type="project" value="UniProtKB-KW"/>
</dbReference>
<evidence type="ECO:0000256" key="10">
    <source>
        <dbReference type="ARBA" id="ARBA00023125"/>
    </source>
</evidence>
<evidence type="ECO:0000256" key="3">
    <source>
        <dbReference type="ARBA" id="ARBA00012654"/>
    </source>
</evidence>
<keyword evidence="10" id="KW-0238">DNA-binding</keyword>
<dbReference type="PANTHER" id="PTHR30195:SF16">
    <property type="entry name" value="TYPE I RESTRICTION ENZYME ENDONUCLEASE SUBUNIT"/>
    <property type="match status" value="1"/>
</dbReference>
<dbReference type="EMBL" id="JWHT01000067">
    <property type="protein sequence ID" value="KIU20046.1"/>
    <property type="molecule type" value="Genomic_DNA"/>
</dbReference>
<dbReference type="Gene3D" id="3.90.1570.50">
    <property type="match status" value="1"/>
</dbReference>
<evidence type="ECO:0000256" key="2">
    <source>
        <dbReference type="ARBA" id="ARBA00008598"/>
    </source>
</evidence>
<evidence type="ECO:0000313" key="12">
    <source>
        <dbReference type="EMBL" id="KIU20046.1"/>
    </source>
</evidence>
<feature type="domain" description="Restriction endonuclease type I HsdR N-terminal" evidence="11">
    <location>
        <begin position="12"/>
        <end position="124"/>
    </location>
</feature>
<dbReference type="InterPro" id="IPR051268">
    <property type="entry name" value="Type-I_R_enzyme_R_subunit"/>
</dbReference>
<dbReference type="PANTHER" id="PTHR30195">
    <property type="entry name" value="TYPE I SITE-SPECIFIC DEOXYRIBONUCLEASE PROTEIN SUBUNIT M AND R"/>
    <property type="match status" value="1"/>
</dbReference>
<reference evidence="12 13" key="1">
    <citation type="journal article" date="2015" name="Microbiology (Mosc.)">
        <title>Genomics of the Weissella cibaria species with an examination of its metabolic traits.</title>
        <authorList>
            <person name="Lynch K.M."/>
            <person name="Lucid A."/>
            <person name="Arendt E.K."/>
            <person name="Sleator R.D."/>
            <person name="Lucey B."/>
            <person name="Coffey A."/>
        </authorList>
    </citation>
    <scope>NUCLEOTIDE SEQUENCE [LARGE SCALE GENOMIC DNA]</scope>
    <source>
        <strain evidence="12 13">AB3b</strain>
    </source>
</reference>
<dbReference type="GO" id="GO:0009035">
    <property type="term" value="F:type I site-specific deoxyribonuclease activity"/>
    <property type="evidence" value="ECO:0007669"/>
    <property type="project" value="UniProtKB-EC"/>
</dbReference>
<keyword evidence="9" id="KW-0067">ATP-binding</keyword>
<evidence type="ECO:0000313" key="13">
    <source>
        <dbReference type="Proteomes" id="UP000032289"/>
    </source>
</evidence>
<protein>
    <recommendedName>
        <fullName evidence="3">type I site-specific deoxyribonuclease</fullName>
        <ecNumber evidence="3">3.1.21.3</ecNumber>
    </recommendedName>
</protein>
<evidence type="ECO:0000256" key="9">
    <source>
        <dbReference type="ARBA" id="ARBA00022840"/>
    </source>
</evidence>
<comment type="similarity">
    <text evidence="2">Belongs to the HsdR family.</text>
</comment>
<dbReference type="GO" id="GO:0009307">
    <property type="term" value="P:DNA restriction-modification system"/>
    <property type="evidence" value="ECO:0007669"/>
    <property type="project" value="UniProtKB-KW"/>
</dbReference>
<keyword evidence="5" id="KW-0547">Nucleotide-binding</keyword>
<evidence type="ECO:0000256" key="7">
    <source>
        <dbReference type="ARBA" id="ARBA00022759"/>
    </source>
</evidence>
<evidence type="ECO:0000256" key="1">
    <source>
        <dbReference type="ARBA" id="ARBA00000851"/>
    </source>
</evidence>
<keyword evidence="8 12" id="KW-0378">Hydrolase</keyword>
<gene>
    <name evidence="12" type="primary">hsdR_2</name>
    <name evidence="12" type="ORF">ab3b_02290</name>
</gene>
<organism evidence="12 13">
    <name type="scientific">Weissella cibaria</name>
    <dbReference type="NCBI Taxonomy" id="137591"/>
    <lineage>
        <taxon>Bacteria</taxon>
        <taxon>Bacillati</taxon>
        <taxon>Bacillota</taxon>
        <taxon>Bacilli</taxon>
        <taxon>Lactobacillales</taxon>
        <taxon>Lactobacillaceae</taxon>
        <taxon>Weissella</taxon>
    </lineage>
</organism>
<proteinExistence type="inferred from homology"/>
<dbReference type="Pfam" id="PF04313">
    <property type="entry name" value="HSDR_N"/>
    <property type="match status" value="1"/>
</dbReference>
<dbReference type="GO" id="GO:0005524">
    <property type="term" value="F:ATP binding"/>
    <property type="evidence" value="ECO:0007669"/>
    <property type="project" value="UniProtKB-KW"/>
</dbReference>
<keyword evidence="7" id="KW-0255">Endonuclease</keyword>
<comment type="catalytic activity">
    <reaction evidence="1">
        <text>Endonucleolytic cleavage of DNA to give random double-stranded fragments with terminal 5'-phosphates, ATP is simultaneously hydrolyzed.</text>
        <dbReference type="EC" id="3.1.21.3"/>
    </reaction>
</comment>